<reference evidence="6" key="1">
    <citation type="submission" date="2022-12" db="EMBL/GenBank/DDBJ databases">
        <title>Genome assemblies of Blomia tropicalis.</title>
        <authorList>
            <person name="Cui Y."/>
        </authorList>
    </citation>
    <scope>NUCLEOTIDE SEQUENCE</scope>
    <source>
        <tissue evidence="6">Adult mites</tissue>
    </source>
</reference>
<evidence type="ECO:0000256" key="2">
    <source>
        <dbReference type="ARBA" id="ARBA00022692"/>
    </source>
</evidence>
<comment type="pathway">
    <text evidence="5">Glycolipid biosynthesis; glycosylphosphatidylinositol-anchor biosynthesis.</text>
</comment>
<dbReference type="OrthoDB" id="15270at2759"/>
<feature type="transmembrane region" description="Helical" evidence="5">
    <location>
        <begin position="69"/>
        <end position="95"/>
    </location>
</feature>
<keyword evidence="4 5" id="KW-0472">Membrane</keyword>
<dbReference type="EMBL" id="JAPWDV010000002">
    <property type="protein sequence ID" value="KAJ6220801.1"/>
    <property type="molecule type" value="Genomic_DNA"/>
</dbReference>
<keyword evidence="5" id="KW-0337">GPI-anchor biosynthesis</keyword>
<comment type="subcellular location">
    <subcellularLocation>
        <location evidence="5">Endoplasmic reticulum membrane</location>
        <topology evidence="5">Multi-pass membrane protein</topology>
    </subcellularLocation>
    <subcellularLocation>
        <location evidence="1">Membrane</location>
        <topology evidence="1">Multi-pass membrane protein</topology>
    </subcellularLocation>
</comment>
<evidence type="ECO:0000256" key="3">
    <source>
        <dbReference type="ARBA" id="ARBA00022989"/>
    </source>
</evidence>
<keyword evidence="5" id="KW-0012">Acyltransferase</keyword>
<dbReference type="GO" id="GO:0005789">
    <property type="term" value="C:endoplasmic reticulum membrane"/>
    <property type="evidence" value="ECO:0007669"/>
    <property type="project" value="UniProtKB-SubCell"/>
</dbReference>
<organism evidence="6 7">
    <name type="scientific">Blomia tropicalis</name>
    <name type="common">Mite</name>
    <dbReference type="NCBI Taxonomy" id="40697"/>
    <lineage>
        <taxon>Eukaryota</taxon>
        <taxon>Metazoa</taxon>
        <taxon>Ecdysozoa</taxon>
        <taxon>Arthropoda</taxon>
        <taxon>Chelicerata</taxon>
        <taxon>Arachnida</taxon>
        <taxon>Acari</taxon>
        <taxon>Acariformes</taxon>
        <taxon>Sarcoptiformes</taxon>
        <taxon>Astigmata</taxon>
        <taxon>Glycyphagoidea</taxon>
        <taxon>Echimyopodidae</taxon>
        <taxon>Blomia</taxon>
    </lineage>
</organism>
<keyword evidence="7" id="KW-1185">Reference proteome</keyword>
<keyword evidence="3 5" id="KW-1133">Transmembrane helix</keyword>
<dbReference type="GO" id="GO:0006506">
    <property type="term" value="P:GPI anchor biosynthetic process"/>
    <property type="evidence" value="ECO:0007669"/>
    <property type="project" value="UniProtKB-KW"/>
</dbReference>
<dbReference type="AlphaFoldDB" id="A0A9Q0M7E4"/>
<evidence type="ECO:0000313" key="7">
    <source>
        <dbReference type="Proteomes" id="UP001142055"/>
    </source>
</evidence>
<feature type="transmembrane region" description="Helical" evidence="5">
    <location>
        <begin position="304"/>
        <end position="325"/>
    </location>
</feature>
<evidence type="ECO:0000313" key="6">
    <source>
        <dbReference type="EMBL" id="KAJ6220801.1"/>
    </source>
</evidence>
<feature type="transmembrane region" description="Helical" evidence="5">
    <location>
        <begin position="337"/>
        <end position="357"/>
    </location>
</feature>
<evidence type="ECO:0000256" key="4">
    <source>
        <dbReference type="ARBA" id="ARBA00023136"/>
    </source>
</evidence>
<keyword evidence="5" id="KW-0808">Transferase</keyword>
<feature type="transmembrane region" description="Helical" evidence="5">
    <location>
        <begin position="134"/>
        <end position="154"/>
    </location>
</feature>
<feature type="transmembrane region" description="Helical" evidence="5">
    <location>
        <begin position="21"/>
        <end position="49"/>
    </location>
</feature>
<evidence type="ECO:0000256" key="5">
    <source>
        <dbReference type="RuleBase" id="RU280819"/>
    </source>
</evidence>
<dbReference type="GO" id="GO:0032216">
    <property type="term" value="F:glucosaminyl-phosphatidylinositol O-acyltransferase activity"/>
    <property type="evidence" value="ECO:0007669"/>
    <property type="project" value="TreeGrafter"/>
</dbReference>
<feature type="transmembrane region" description="Helical" evidence="5">
    <location>
        <begin position="461"/>
        <end position="482"/>
    </location>
</feature>
<feature type="transmembrane region" description="Helical" evidence="5">
    <location>
        <begin position="237"/>
        <end position="257"/>
    </location>
</feature>
<proteinExistence type="inferred from homology"/>
<keyword evidence="5" id="KW-0256">Endoplasmic reticulum</keyword>
<evidence type="ECO:0000256" key="1">
    <source>
        <dbReference type="ARBA" id="ARBA00004141"/>
    </source>
</evidence>
<comment type="similarity">
    <text evidence="5">Belongs to the PIGW family.</text>
</comment>
<comment type="function">
    <text evidence="5">A acetyltransferase, which acetylates the inositol ring of phosphatidylinositol during biosynthesis of GPI-anchor.</text>
</comment>
<dbReference type="GO" id="GO:0072659">
    <property type="term" value="P:protein localization to plasma membrane"/>
    <property type="evidence" value="ECO:0007669"/>
    <property type="project" value="TreeGrafter"/>
</dbReference>
<dbReference type="PANTHER" id="PTHR20661">
    <property type="entry name" value="PHOSPHATIDYLINOSITOL-GLYCAN BIOSYNTHESIS CLASS W PROTEIN"/>
    <property type="match status" value="1"/>
</dbReference>
<dbReference type="EC" id="2.3.-.-" evidence="5"/>
<gene>
    <name evidence="6" type="ORF">RDWZM_006613</name>
</gene>
<feature type="transmembrane region" description="Helical" evidence="5">
    <location>
        <begin position="166"/>
        <end position="185"/>
    </location>
</feature>
<feature type="transmembrane region" description="Helical" evidence="5">
    <location>
        <begin position="264"/>
        <end position="284"/>
    </location>
</feature>
<dbReference type="Pfam" id="PF06423">
    <property type="entry name" value="GWT1"/>
    <property type="match status" value="1"/>
</dbReference>
<feature type="transmembrane region" description="Helical" evidence="5">
    <location>
        <begin position="431"/>
        <end position="449"/>
    </location>
</feature>
<accession>A0A9Q0M7E4</accession>
<dbReference type="PIRSF" id="PIRSF017321">
    <property type="entry name" value="GWT1"/>
    <property type="match status" value="1"/>
</dbReference>
<sequence length="484" mass="55317">MDSELKQRREQFVHGHLGGSFGEVVAVTSLLTLSHVLFSSFLFAYPILINQKYSRIRSSLDFLLNIGPFLLAITIFESFIYHLLFLIILVIFLNFRRYIKRHKLKFSFPLEKSWTKISLEYEHFGSRLPYVSNLMSSLLLATSIAIMAVDFPIFDRRFAKTEMYGWSLMDVGVGGFIAINGALAAESRLIWDSKVTRFGLIWKAIKSGFPLLIIGLIRLCTVKELNYQEHVTEYGVHWNFFFTIAFTKLISSILCCILPVSVNLFFVSILISAINQVILTYYGLTEYILHADRSNLISANKEGLISLTGSVCLYLFFVQIGRNYLPKRKVINDLLKIIRHVAVIAFISTTLMFSFHQYVEQTSRRETNFAFICFIIAFVSVLILIEISYFIFLHILSHQIREQPTTTKRPIIDPLDLDYQSPIFESIGRRGLLMFLASNLMTGAVNFTVDTISITSSTISLAILISYCAVLIIICQILQVTLNR</sequence>
<dbReference type="OMA" id="NGLTHFM"/>
<feature type="transmembrane region" description="Helical" evidence="5">
    <location>
        <begin position="197"/>
        <end position="217"/>
    </location>
</feature>
<protein>
    <recommendedName>
        <fullName evidence="5">Phosphatidylinositol-glycan biosynthesis class W protein</fullName>
        <ecNumber evidence="5">2.3.-.-</ecNumber>
    </recommendedName>
</protein>
<dbReference type="InterPro" id="IPR009447">
    <property type="entry name" value="PIGW/GWT1"/>
</dbReference>
<dbReference type="PANTHER" id="PTHR20661:SF0">
    <property type="entry name" value="PHOSPHATIDYLINOSITOL-GLYCAN BIOSYNTHESIS CLASS W PROTEIN"/>
    <property type="match status" value="1"/>
</dbReference>
<name>A0A9Q0M7E4_BLOTA</name>
<dbReference type="Proteomes" id="UP001142055">
    <property type="component" value="Chromosome 2"/>
</dbReference>
<keyword evidence="2 5" id="KW-0812">Transmembrane</keyword>
<comment type="caution">
    <text evidence="6">The sequence shown here is derived from an EMBL/GenBank/DDBJ whole genome shotgun (WGS) entry which is preliminary data.</text>
</comment>
<feature type="transmembrane region" description="Helical" evidence="5">
    <location>
        <begin position="369"/>
        <end position="392"/>
    </location>
</feature>